<sequence length="511" mass="57752">MYEASTASPTKLLLGNWLETTKFSSWVYLRHGCRELWAGLRSLSEEIIDDPWCILGDFNAVIDASEVCGRAADTSNSMAEFRDCIRSAALVHLPFTGCPFSWHNCSEGSRSLWKRLDRALVNEAWVEGTYEQGFFKFDNFLAKQPGFLNVVRSTWRHPIHGTRMYGVVCKLKALKSTFRAQRKEKLVQWCRTVYCIAVKMENNMLQQWSKLNWLKHGDQCSKIFFRKINARRARQRIYQISNSAGVILTDTSQSSLRHILTVEEAIELTMPVTAAETKEAFFDISEDSAPGPDGYPSAFYKAAWPEIGADLCAAITEFFHSGRLLKQINATLLVLILKVQLPVRVSDYRPIACCNVIYKVITKILVRRMQQILHLLIDHTQTTFVPGRSISDNVFLAQEVLAGYNQARLPPRCTIKVDIQKAYDSSTSTIKDTLAEFAVMSGLQVNPSKSQIILSKAVQTERQAILDLMGFQEGSLPIKYLGVPLISSRLTIADCQPLIDKIDKASWMESI</sequence>
<gene>
    <name evidence="2" type="ORF">Slati_0876500</name>
</gene>
<dbReference type="InterPro" id="IPR000477">
    <property type="entry name" value="RT_dom"/>
</dbReference>
<proteinExistence type="predicted"/>
<dbReference type="Pfam" id="PF00078">
    <property type="entry name" value="RVT_1"/>
    <property type="match status" value="1"/>
</dbReference>
<name>A0AAW2XNB9_9LAMI</name>
<dbReference type="SUPFAM" id="SSF56672">
    <property type="entry name" value="DNA/RNA polymerases"/>
    <property type="match status" value="1"/>
</dbReference>
<accession>A0AAW2XNB9</accession>
<protein>
    <recommendedName>
        <fullName evidence="1">Reverse transcriptase domain-containing protein</fullName>
    </recommendedName>
</protein>
<dbReference type="PANTHER" id="PTHR46890">
    <property type="entry name" value="NON-LTR RETROLELEMENT REVERSE TRANSCRIPTASE-LIKE PROTEIN-RELATED"/>
    <property type="match status" value="1"/>
</dbReference>
<organism evidence="2">
    <name type="scientific">Sesamum latifolium</name>
    <dbReference type="NCBI Taxonomy" id="2727402"/>
    <lineage>
        <taxon>Eukaryota</taxon>
        <taxon>Viridiplantae</taxon>
        <taxon>Streptophyta</taxon>
        <taxon>Embryophyta</taxon>
        <taxon>Tracheophyta</taxon>
        <taxon>Spermatophyta</taxon>
        <taxon>Magnoliopsida</taxon>
        <taxon>eudicotyledons</taxon>
        <taxon>Gunneridae</taxon>
        <taxon>Pentapetalae</taxon>
        <taxon>asterids</taxon>
        <taxon>lamiids</taxon>
        <taxon>Lamiales</taxon>
        <taxon>Pedaliaceae</taxon>
        <taxon>Sesamum</taxon>
    </lineage>
</organism>
<dbReference type="InterPro" id="IPR052343">
    <property type="entry name" value="Retrotransposon-Effector_Assoc"/>
</dbReference>
<dbReference type="SUPFAM" id="SSF56219">
    <property type="entry name" value="DNase I-like"/>
    <property type="match status" value="1"/>
</dbReference>
<evidence type="ECO:0000313" key="2">
    <source>
        <dbReference type="EMBL" id="KAL0455373.1"/>
    </source>
</evidence>
<dbReference type="CDD" id="cd01650">
    <property type="entry name" value="RT_nLTR_like"/>
    <property type="match status" value="1"/>
</dbReference>
<evidence type="ECO:0000259" key="1">
    <source>
        <dbReference type="Pfam" id="PF00078"/>
    </source>
</evidence>
<feature type="domain" description="Reverse transcriptase" evidence="1">
    <location>
        <begin position="346"/>
        <end position="425"/>
    </location>
</feature>
<comment type="caution">
    <text evidence="2">The sequence shown here is derived from an EMBL/GenBank/DDBJ whole genome shotgun (WGS) entry which is preliminary data.</text>
</comment>
<dbReference type="EMBL" id="JACGWN010000003">
    <property type="protein sequence ID" value="KAL0455373.1"/>
    <property type="molecule type" value="Genomic_DNA"/>
</dbReference>
<reference evidence="2" key="1">
    <citation type="submission" date="2020-06" db="EMBL/GenBank/DDBJ databases">
        <authorList>
            <person name="Li T."/>
            <person name="Hu X."/>
            <person name="Zhang T."/>
            <person name="Song X."/>
            <person name="Zhang H."/>
            <person name="Dai N."/>
            <person name="Sheng W."/>
            <person name="Hou X."/>
            <person name="Wei L."/>
        </authorList>
    </citation>
    <scope>NUCLEOTIDE SEQUENCE</scope>
    <source>
        <strain evidence="2">KEN1</strain>
        <tissue evidence="2">Leaf</tissue>
    </source>
</reference>
<dbReference type="InterPro" id="IPR036691">
    <property type="entry name" value="Endo/exonu/phosph_ase_sf"/>
</dbReference>
<dbReference type="AlphaFoldDB" id="A0AAW2XNB9"/>
<reference evidence="2" key="2">
    <citation type="journal article" date="2024" name="Plant">
        <title>Genomic evolution and insights into agronomic trait innovations of Sesamum species.</title>
        <authorList>
            <person name="Miao H."/>
            <person name="Wang L."/>
            <person name="Qu L."/>
            <person name="Liu H."/>
            <person name="Sun Y."/>
            <person name="Le M."/>
            <person name="Wang Q."/>
            <person name="Wei S."/>
            <person name="Zheng Y."/>
            <person name="Lin W."/>
            <person name="Duan Y."/>
            <person name="Cao H."/>
            <person name="Xiong S."/>
            <person name="Wang X."/>
            <person name="Wei L."/>
            <person name="Li C."/>
            <person name="Ma Q."/>
            <person name="Ju M."/>
            <person name="Zhao R."/>
            <person name="Li G."/>
            <person name="Mu C."/>
            <person name="Tian Q."/>
            <person name="Mei H."/>
            <person name="Zhang T."/>
            <person name="Gao T."/>
            <person name="Zhang H."/>
        </authorList>
    </citation>
    <scope>NUCLEOTIDE SEQUENCE</scope>
    <source>
        <strain evidence="2">KEN1</strain>
    </source>
</reference>
<dbReference type="Gene3D" id="3.60.10.10">
    <property type="entry name" value="Endonuclease/exonuclease/phosphatase"/>
    <property type="match status" value="1"/>
</dbReference>
<dbReference type="InterPro" id="IPR043502">
    <property type="entry name" value="DNA/RNA_pol_sf"/>
</dbReference>
<dbReference type="PANTHER" id="PTHR46890:SF48">
    <property type="entry name" value="RNA-DIRECTED DNA POLYMERASE"/>
    <property type="match status" value="1"/>
</dbReference>